<sequence length="109" mass="12496">MDTMHVAYTSYKACVPLIVKLKFSKPPSPPHADLRFHLFSEPFFIKKKKKKIAQTPGRKKNYCIGYDTGKSLIHWRQVSLQLCSKNEKINEYACNVNIPLSSPCIVQVL</sequence>
<dbReference type="EMBL" id="JAHDVG010000463">
    <property type="protein sequence ID" value="KAH1186649.1"/>
    <property type="molecule type" value="Genomic_DNA"/>
</dbReference>
<dbReference type="AlphaFoldDB" id="A0A9D3XTR1"/>
<protein>
    <submittedName>
        <fullName evidence="1">Uncharacterized protein</fullName>
    </submittedName>
</protein>
<organism evidence="1 2">
    <name type="scientific">Mauremys mutica</name>
    <name type="common">yellowpond turtle</name>
    <dbReference type="NCBI Taxonomy" id="74926"/>
    <lineage>
        <taxon>Eukaryota</taxon>
        <taxon>Metazoa</taxon>
        <taxon>Chordata</taxon>
        <taxon>Craniata</taxon>
        <taxon>Vertebrata</taxon>
        <taxon>Euteleostomi</taxon>
        <taxon>Archelosauria</taxon>
        <taxon>Testudinata</taxon>
        <taxon>Testudines</taxon>
        <taxon>Cryptodira</taxon>
        <taxon>Durocryptodira</taxon>
        <taxon>Testudinoidea</taxon>
        <taxon>Geoemydidae</taxon>
        <taxon>Geoemydinae</taxon>
        <taxon>Mauremys</taxon>
    </lineage>
</organism>
<evidence type="ECO:0000313" key="2">
    <source>
        <dbReference type="Proteomes" id="UP000827986"/>
    </source>
</evidence>
<dbReference type="Proteomes" id="UP000827986">
    <property type="component" value="Unassembled WGS sequence"/>
</dbReference>
<accession>A0A9D3XTR1</accession>
<keyword evidence="2" id="KW-1185">Reference proteome</keyword>
<comment type="caution">
    <text evidence="1">The sequence shown here is derived from an EMBL/GenBank/DDBJ whole genome shotgun (WGS) entry which is preliminary data.</text>
</comment>
<gene>
    <name evidence="1" type="ORF">KIL84_019398</name>
</gene>
<evidence type="ECO:0000313" key="1">
    <source>
        <dbReference type="EMBL" id="KAH1186649.1"/>
    </source>
</evidence>
<proteinExistence type="predicted"/>
<reference evidence="1" key="1">
    <citation type="submission" date="2021-09" db="EMBL/GenBank/DDBJ databases">
        <title>The genome of Mauremys mutica provides insights into the evolution of semi-aquatic lifestyle.</title>
        <authorList>
            <person name="Gong S."/>
            <person name="Gao Y."/>
        </authorList>
    </citation>
    <scope>NUCLEOTIDE SEQUENCE</scope>
    <source>
        <strain evidence="1">MM-2020</strain>
        <tissue evidence="1">Muscle</tissue>
    </source>
</reference>
<name>A0A9D3XTR1_9SAUR</name>